<dbReference type="PANTHER" id="PTHR33908">
    <property type="entry name" value="MANNOSYLTRANSFERASE YKCB-RELATED"/>
    <property type="match status" value="1"/>
</dbReference>
<dbReference type="AlphaFoldDB" id="A0A0G1CK29"/>
<evidence type="ECO:0000256" key="2">
    <source>
        <dbReference type="ARBA" id="ARBA00022475"/>
    </source>
</evidence>
<reference evidence="10 11" key="1">
    <citation type="journal article" date="2015" name="Nature">
        <title>rRNA introns, odd ribosomes, and small enigmatic genomes across a large radiation of phyla.</title>
        <authorList>
            <person name="Brown C.T."/>
            <person name="Hug L.A."/>
            <person name="Thomas B.C."/>
            <person name="Sharon I."/>
            <person name="Castelle C.J."/>
            <person name="Singh A."/>
            <person name="Wilkins M.J."/>
            <person name="Williams K.H."/>
            <person name="Banfield J.F."/>
        </authorList>
    </citation>
    <scope>NUCLEOTIDE SEQUENCE [LARGE SCALE GENOMIC DNA]</scope>
</reference>
<evidence type="ECO:0000313" key="11">
    <source>
        <dbReference type="Proteomes" id="UP000034543"/>
    </source>
</evidence>
<evidence type="ECO:0000313" key="10">
    <source>
        <dbReference type="EMBL" id="KKS85854.1"/>
    </source>
</evidence>
<keyword evidence="3" id="KW-0328">Glycosyltransferase</keyword>
<evidence type="ECO:0000259" key="9">
    <source>
        <dbReference type="Pfam" id="PF13231"/>
    </source>
</evidence>
<dbReference type="GO" id="GO:0010041">
    <property type="term" value="P:response to iron(III) ion"/>
    <property type="evidence" value="ECO:0007669"/>
    <property type="project" value="TreeGrafter"/>
</dbReference>
<feature type="transmembrane region" description="Helical" evidence="8">
    <location>
        <begin position="135"/>
        <end position="153"/>
    </location>
</feature>
<proteinExistence type="predicted"/>
<evidence type="ECO:0000256" key="3">
    <source>
        <dbReference type="ARBA" id="ARBA00022676"/>
    </source>
</evidence>
<feature type="transmembrane region" description="Helical" evidence="8">
    <location>
        <begin position="102"/>
        <end position="123"/>
    </location>
</feature>
<sequence>MKENQKSLPRRQAGKIKNQNLLLVSILFLAAILRLYQLGNNPPALDWDEASLGYNAYSILKTGKDEFGRSWPISIRSFEDYKPAMYTYLTIPTIYIFGLNEFAVRLPSAFLGTLTVFAAYLLVGELLKKSRWEKQCEILALLTSALLAISPWHLQFSRVAFESNVSLFFVIFGMWAYLKGLKTGGWLSIAALLLGLSFYSYHSPRLVVPLILLGWSWLYRRQLLVQKRWVAVSAIIGFFIIVPFLLETFGAGGARLSSVTVLKPEGRVETEIERIEYDRAHGDLFGALLHNRRVVYAKAVIKGYLDHFNLDFLFLQGDAPGRHHAQDVGMLYIWEAPFILLGLLFALKTRELQPLLWWFLVAPAASAITTGTPHAVRALLYLPTYQLFTAIGISQIVSLARKHLSQQLFRGLVLVLGFIILGNFFYYLEMYYVHTPVEVSQDWQYGYKQAVPIIKQYESQVSRVVMTYAYDQPHVFLLFYLPVDPAWYQRQWSGGEVLREQRGFAKYEFRRIKWAEDQYKTDTLFIGTPEEIPDTAGEVAHVSFLDGSIALRIVKR</sequence>
<feature type="transmembrane region" description="Helical" evidence="8">
    <location>
        <begin position="21"/>
        <end position="39"/>
    </location>
</feature>
<feature type="transmembrane region" description="Helical" evidence="8">
    <location>
        <begin position="329"/>
        <end position="347"/>
    </location>
</feature>
<gene>
    <name evidence="10" type="ORF">UV59_C0004G0002</name>
</gene>
<dbReference type="GO" id="GO:0016763">
    <property type="term" value="F:pentosyltransferase activity"/>
    <property type="evidence" value="ECO:0007669"/>
    <property type="project" value="TreeGrafter"/>
</dbReference>
<evidence type="ECO:0000256" key="4">
    <source>
        <dbReference type="ARBA" id="ARBA00022679"/>
    </source>
</evidence>
<evidence type="ECO:0000256" key="1">
    <source>
        <dbReference type="ARBA" id="ARBA00004651"/>
    </source>
</evidence>
<comment type="subcellular location">
    <subcellularLocation>
        <location evidence="1">Cell membrane</location>
        <topology evidence="1">Multi-pass membrane protein</topology>
    </subcellularLocation>
</comment>
<feature type="transmembrane region" description="Helical" evidence="8">
    <location>
        <begin position="354"/>
        <end position="372"/>
    </location>
</feature>
<dbReference type="GO" id="GO:0009103">
    <property type="term" value="P:lipopolysaccharide biosynthetic process"/>
    <property type="evidence" value="ECO:0007669"/>
    <property type="project" value="UniProtKB-ARBA"/>
</dbReference>
<feature type="transmembrane region" description="Helical" evidence="8">
    <location>
        <begin position="409"/>
        <end position="428"/>
    </location>
</feature>
<accession>A0A0G1CK29</accession>
<organism evidence="10 11">
    <name type="scientific">Candidatus Gottesmanbacteria bacterium GW2011_GWA1_43_11</name>
    <dbReference type="NCBI Taxonomy" id="1618436"/>
    <lineage>
        <taxon>Bacteria</taxon>
        <taxon>Candidatus Gottesmaniibacteriota</taxon>
    </lineage>
</organism>
<keyword evidence="6 8" id="KW-1133">Transmembrane helix</keyword>
<keyword evidence="4" id="KW-0808">Transferase</keyword>
<feature type="transmembrane region" description="Helical" evidence="8">
    <location>
        <begin position="184"/>
        <end position="200"/>
    </location>
</feature>
<keyword evidence="7 8" id="KW-0472">Membrane</keyword>
<dbReference type="Pfam" id="PF13231">
    <property type="entry name" value="PMT_2"/>
    <property type="match status" value="1"/>
</dbReference>
<name>A0A0G1CK29_9BACT</name>
<dbReference type="GO" id="GO:0005886">
    <property type="term" value="C:plasma membrane"/>
    <property type="evidence" value="ECO:0007669"/>
    <property type="project" value="UniProtKB-SubCell"/>
</dbReference>
<evidence type="ECO:0000256" key="5">
    <source>
        <dbReference type="ARBA" id="ARBA00022692"/>
    </source>
</evidence>
<dbReference type="Proteomes" id="UP000034543">
    <property type="component" value="Unassembled WGS sequence"/>
</dbReference>
<dbReference type="PANTHER" id="PTHR33908:SF3">
    <property type="entry name" value="UNDECAPRENYL PHOSPHATE-ALPHA-4-AMINO-4-DEOXY-L-ARABINOSE ARABINOSYL TRANSFERASE"/>
    <property type="match status" value="1"/>
</dbReference>
<evidence type="ECO:0000256" key="7">
    <source>
        <dbReference type="ARBA" id="ARBA00023136"/>
    </source>
</evidence>
<keyword evidence="5 8" id="KW-0812">Transmembrane</keyword>
<comment type="caution">
    <text evidence="10">The sequence shown here is derived from an EMBL/GenBank/DDBJ whole genome shotgun (WGS) entry which is preliminary data.</text>
</comment>
<feature type="transmembrane region" description="Helical" evidence="8">
    <location>
        <begin position="229"/>
        <end position="246"/>
    </location>
</feature>
<keyword evidence="2" id="KW-1003">Cell membrane</keyword>
<dbReference type="STRING" id="1618436.UV59_C0004G0002"/>
<protein>
    <recommendedName>
        <fullName evidence="9">Glycosyltransferase RgtA/B/C/D-like domain-containing protein</fullName>
    </recommendedName>
</protein>
<dbReference type="InterPro" id="IPR050297">
    <property type="entry name" value="LipidA_mod_glycosyltrf_83"/>
</dbReference>
<dbReference type="EMBL" id="LCFB01000004">
    <property type="protein sequence ID" value="KKS85854.1"/>
    <property type="molecule type" value="Genomic_DNA"/>
</dbReference>
<evidence type="ECO:0000256" key="8">
    <source>
        <dbReference type="SAM" id="Phobius"/>
    </source>
</evidence>
<evidence type="ECO:0000256" key="6">
    <source>
        <dbReference type="ARBA" id="ARBA00022989"/>
    </source>
</evidence>
<feature type="domain" description="Glycosyltransferase RgtA/B/C/D-like" evidence="9">
    <location>
        <begin position="82"/>
        <end position="245"/>
    </location>
</feature>
<dbReference type="InterPro" id="IPR038731">
    <property type="entry name" value="RgtA/B/C-like"/>
</dbReference>